<protein>
    <submittedName>
        <fullName evidence="1">Uncharacterized protein</fullName>
    </submittedName>
</protein>
<evidence type="ECO:0000313" key="2">
    <source>
        <dbReference type="Proteomes" id="UP000255505"/>
    </source>
</evidence>
<reference evidence="1 2" key="1">
    <citation type="submission" date="2018-01" db="EMBL/GenBank/DDBJ databases">
        <authorList>
            <person name="Gaut B.S."/>
            <person name="Morton B.R."/>
            <person name="Clegg M.T."/>
            <person name="Duvall M.R."/>
        </authorList>
    </citation>
    <scope>NUCLEOTIDE SEQUENCE [LARGE SCALE GENOMIC DNA]</scope>
    <source>
        <strain evidence="1">Cupriavidus taiwanensis LMG 19425</strain>
        <plasmid evidence="2">Plasmid iii</plasmid>
    </source>
</reference>
<accession>A0A375IT33</accession>
<dbReference type="EMBL" id="LT991978">
    <property type="protein sequence ID" value="SPK77260.1"/>
    <property type="molecule type" value="Genomic_DNA"/>
</dbReference>
<name>A0A375IT33_9BURK</name>
<sequence length="57" mass="6675">MREFGTIAAPFYFFRKPLGRYAQFQDCNYHFHKTLAAGHIIFECFRYPQVAPAICAL</sequence>
<organism evidence="1 2">
    <name type="scientific">Cupriavidus taiwanensis</name>
    <dbReference type="NCBI Taxonomy" id="164546"/>
    <lineage>
        <taxon>Bacteria</taxon>
        <taxon>Pseudomonadati</taxon>
        <taxon>Pseudomonadota</taxon>
        <taxon>Betaproteobacteria</taxon>
        <taxon>Burkholderiales</taxon>
        <taxon>Burkholderiaceae</taxon>
        <taxon>Cupriavidus</taxon>
    </lineage>
</organism>
<gene>
    <name evidence="1" type="ORF">CT19425_P30109</name>
</gene>
<proteinExistence type="predicted"/>
<keyword evidence="1" id="KW-0614">Plasmid</keyword>
<dbReference type="Proteomes" id="UP000255505">
    <property type="component" value="Plasmid III"/>
</dbReference>
<dbReference type="AlphaFoldDB" id="A0A375IT33"/>
<evidence type="ECO:0000313" key="1">
    <source>
        <dbReference type="EMBL" id="SPK77260.1"/>
    </source>
</evidence>
<geneLocation type="plasmid" evidence="1">
    <name>III</name>
</geneLocation>